<sequence>MPFCPYCARISLLLIESGVEFEVFLIDAGDKPDWFINAYDKAETPAMMGSPGGLDDGQWVGESKDIIARACEQNEKFKELCEREGPITVEQIEKYANAVAFGMILGYIAPTEEEAGKGLAMGLHKQAGLEPIEGETGAALRERCNAHFRAGLAEFEKMIGGLTTPFIGGDTPSKADVFAATTLFFSHNIAESGLCGDPVAMDKGASLADLGAPSVVPYLRRWMERPSWNKAYKTTCMYSTAVVACLAGWMMMAKDMFDDGRKLNLILDNLRRRDTDYNPDFVPPTVG</sequence>
<evidence type="ECO:0000313" key="3">
    <source>
        <dbReference type="Proteomes" id="UP000002009"/>
    </source>
</evidence>
<dbReference type="Gene3D" id="1.20.1050.10">
    <property type="match status" value="1"/>
</dbReference>
<dbReference type="InterPro" id="IPR036282">
    <property type="entry name" value="Glutathione-S-Trfase_C_sf"/>
</dbReference>
<dbReference type="SUPFAM" id="SSF47616">
    <property type="entry name" value="GST C-terminal domain-like"/>
    <property type="match status" value="1"/>
</dbReference>
<dbReference type="Pfam" id="PF13409">
    <property type="entry name" value="GST_N_2"/>
    <property type="match status" value="1"/>
</dbReference>
<dbReference type="EMBL" id="CP001330">
    <property type="protein sequence ID" value="ACO66505.1"/>
    <property type="molecule type" value="Genomic_DNA"/>
</dbReference>
<dbReference type="InterPro" id="IPR036249">
    <property type="entry name" value="Thioredoxin-like_sf"/>
</dbReference>
<dbReference type="Gene3D" id="3.40.30.10">
    <property type="entry name" value="Glutaredoxin"/>
    <property type="match status" value="1"/>
</dbReference>
<dbReference type="InParanoid" id="C1EEB2"/>
<evidence type="ECO:0000259" key="1">
    <source>
        <dbReference type="Pfam" id="PF13409"/>
    </source>
</evidence>
<dbReference type="SUPFAM" id="SSF52833">
    <property type="entry name" value="Thioredoxin-like"/>
    <property type="match status" value="1"/>
</dbReference>
<protein>
    <recommendedName>
        <fullName evidence="1">GST N-terminal domain-containing protein</fullName>
    </recommendedName>
</protein>
<dbReference type="InterPro" id="IPR050983">
    <property type="entry name" value="GST_Omega/HSP26"/>
</dbReference>
<dbReference type="AlphaFoldDB" id="C1EEB2"/>
<dbReference type="PROSITE" id="PS51354">
    <property type="entry name" value="GLUTAREDOXIN_2"/>
    <property type="match status" value="1"/>
</dbReference>
<feature type="domain" description="GST N-terminal" evidence="1">
    <location>
        <begin position="3"/>
        <end position="72"/>
    </location>
</feature>
<dbReference type="Proteomes" id="UP000002009">
    <property type="component" value="Chromosome 11"/>
</dbReference>
<dbReference type="GO" id="GO:0005737">
    <property type="term" value="C:cytoplasm"/>
    <property type="evidence" value="ECO:0007669"/>
    <property type="project" value="TreeGrafter"/>
</dbReference>
<gene>
    <name evidence="2" type="ORF">MICPUN_53406</name>
</gene>
<dbReference type="OrthoDB" id="1935530at2759"/>
<proteinExistence type="predicted"/>
<dbReference type="KEGG" id="mis:MICPUN_53406"/>
<dbReference type="InterPro" id="IPR004045">
    <property type="entry name" value="Glutathione_S-Trfase_N"/>
</dbReference>
<dbReference type="PANTHER" id="PTHR43968:SF14">
    <property type="entry name" value="GLUTATHIONE S-TRANSFERASE"/>
    <property type="match status" value="1"/>
</dbReference>
<evidence type="ECO:0000313" key="2">
    <source>
        <dbReference type="EMBL" id="ACO66505.1"/>
    </source>
</evidence>
<dbReference type="Pfam" id="PF13410">
    <property type="entry name" value="GST_C_2"/>
    <property type="match status" value="1"/>
</dbReference>
<dbReference type="GeneID" id="8247669"/>
<organism evidence="2 3">
    <name type="scientific">Micromonas commoda (strain RCC299 / NOUM17 / CCMP2709)</name>
    <name type="common">Picoplanktonic green alga</name>
    <dbReference type="NCBI Taxonomy" id="296587"/>
    <lineage>
        <taxon>Eukaryota</taxon>
        <taxon>Viridiplantae</taxon>
        <taxon>Chlorophyta</taxon>
        <taxon>Mamiellophyceae</taxon>
        <taxon>Mamiellales</taxon>
        <taxon>Mamiellaceae</taxon>
        <taxon>Micromonas</taxon>
    </lineage>
</organism>
<keyword evidence="3" id="KW-1185">Reference proteome</keyword>
<accession>C1EEB2</accession>
<name>C1EEB2_MICCC</name>
<reference evidence="2 3" key="1">
    <citation type="journal article" date="2009" name="Science">
        <title>Green evolution and dynamic adaptations revealed by genomes of the marine picoeukaryotes Micromonas.</title>
        <authorList>
            <person name="Worden A.Z."/>
            <person name="Lee J.H."/>
            <person name="Mock T."/>
            <person name="Rouze P."/>
            <person name="Simmons M.P."/>
            <person name="Aerts A.L."/>
            <person name="Allen A.E."/>
            <person name="Cuvelier M.L."/>
            <person name="Derelle E."/>
            <person name="Everett M.V."/>
            <person name="Foulon E."/>
            <person name="Grimwood J."/>
            <person name="Gundlach H."/>
            <person name="Henrissat B."/>
            <person name="Napoli C."/>
            <person name="McDonald S.M."/>
            <person name="Parker M.S."/>
            <person name="Rombauts S."/>
            <person name="Salamov A."/>
            <person name="Von Dassow P."/>
            <person name="Badger J.H."/>
            <person name="Coutinho P.M."/>
            <person name="Demir E."/>
            <person name="Dubchak I."/>
            <person name="Gentemann C."/>
            <person name="Eikrem W."/>
            <person name="Gready J.E."/>
            <person name="John U."/>
            <person name="Lanier W."/>
            <person name="Lindquist E.A."/>
            <person name="Lucas S."/>
            <person name="Mayer K.F."/>
            <person name="Moreau H."/>
            <person name="Not F."/>
            <person name="Otillar R."/>
            <person name="Panaud O."/>
            <person name="Pangilinan J."/>
            <person name="Paulsen I."/>
            <person name="Piegu B."/>
            <person name="Poliakov A."/>
            <person name="Robbens S."/>
            <person name="Schmutz J."/>
            <person name="Toulza E."/>
            <person name="Wyss T."/>
            <person name="Zelensky A."/>
            <person name="Zhou K."/>
            <person name="Armbrust E.V."/>
            <person name="Bhattacharya D."/>
            <person name="Goodenough U.W."/>
            <person name="Van de Peer Y."/>
            <person name="Grigoriev I.V."/>
        </authorList>
    </citation>
    <scope>NUCLEOTIDE SEQUENCE [LARGE SCALE GENOMIC DNA]</scope>
    <source>
        <strain evidence="3">RCC299 / NOUM17</strain>
    </source>
</reference>
<dbReference type="RefSeq" id="XP_002505247.1">
    <property type="nucleotide sequence ID" value="XM_002505201.1"/>
</dbReference>
<dbReference type="PANTHER" id="PTHR43968">
    <property type="match status" value="1"/>
</dbReference>